<dbReference type="EMBL" id="BARS01006581">
    <property type="protein sequence ID" value="GAF70649.1"/>
    <property type="molecule type" value="Genomic_DNA"/>
</dbReference>
<evidence type="ECO:0000313" key="1">
    <source>
        <dbReference type="EMBL" id="GAF70649.1"/>
    </source>
</evidence>
<accession>X0RP68</accession>
<proteinExistence type="predicted"/>
<name>X0RP68_9ZZZZ</name>
<protein>
    <submittedName>
        <fullName evidence="1">Uncharacterized protein</fullName>
    </submittedName>
</protein>
<dbReference type="AlphaFoldDB" id="X0RP68"/>
<feature type="non-terminal residue" evidence="1">
    <location>
        <position position="1"/>
    </location>
</feature>
<comment type="caution">
    <text evidence="1">The sequence shown here is derived from an EMBL/GenBank/DDBJ whole genome shotgun (WGS) entry which is preliminary data.</text>
</comment>
<reference evidence="1" key="1">
    <citation type="journal article" date="2014" name="Front. Microbiol.">
        <title>High frequency of phylogenetically diverse reductive dehalogenase-homologous genes in deep subseafloor sedimentary metagenomes.</title>
        <authorList>
            <person name="Kawai M."/>
            <person name="Futagami T."/>
            <person name="Toyoda A."/>
            <person name="Takaki Y."/>
            <person name="Nishi S."/>
            <person name="Hori S."/>
            <person name="Arai W."/>
            <person name="Tsubouchi T."/>
            <person name="Morono Y."/>
            <person name="Uchiyama I."/>
            <person name="Ito T."/>
            <person name="Fujiyama A."/>
            <person name="Inagaki F."/>
            <person name="Takami H."/>
        </authorList>
    </citation>
    <scope>NUCLEOTIDE SEQUENCE</scope>
    <source>
        <strain evidence="1">Expedition CK06-06</strain>
    </source>
</reference>
<organism evidence="1">
    <name type="scientific">marine sediment metagenome</name>
    <dbReference type="NCBI Taxonomy" id="412755"/>
    <lineage>
        <taxon>unclassified sequences</taxon>
        <taxon>metagenomes</taxon>
        <taxon>ecological metagenomes</taxon>
    </lineage>
</organism>
<sequence length="29" mass="3266">AGEDMGVWSVYRVGRRTVGAKTQERLLVM</sequence>
<gene>
    <name evidence="1" type="ORF">S01H1_12796</name>
</gene>